<evidence type="ECO:0000256" key="7">
    <source>
        <dbReference type="ARBA" id="ARBA00022741"/>
    </source>
</evidence>
<evidence type="ECO:0000256" key="5">
    <source>
        <dbReference type="ARBA" id="ARBA00022553"/>
    </source>
</evidence>
<dbReference type="InterPro" id="IPR003661">
    <property type="entry name" value="HisK_dim/P_dom"/>
</dbReference>
<dbReference type="SMART" id="SM00388">
    <property type="entry name" value="HisKA"/>
    <property type="match status" value="1"/>
</dbReference>
<dbReference type="InterPro" id="IPR005467">
    <property type="entry name" value="His_kinase_dom"/>
</dbReference>
<evidence type="ECO:0000256" key="3">
    <source>
        <dbReference type="ARBA" id="ARBA00012438"/>
    </source>
</evidence>
<dbReference type="SUPFAM" id="SSF47384">
    <property type="entry name" value="Homodimeric domain of signal transducing histidine kinase"/>
    <property type="match status" value="1"/>
</dbReference>
<dbReference type="Gene3D" id="3.30.565.10">
    <property type="entry name" value="Histidine kinase-like ATPase, C-terminal domain"/>
    <property type="match status" value="1"/>
</dbReference>
<dbReference type="AlphaFoldDB" id="A0A517ZT75"/>
<evidence type="ECO:0000259" key="12">
    <source>
        <dbReference type="PROSITE" id="PS50885"/>
    </source>
</evidence>
<dbReference type="CDD" id="cd00082">
    <property type="entry name" value="HisKA"/>
    <property type="match status" value="1"/>
</dbReference>
<dbReference type="Pfam" id="PF02518">
    <property type="entry name" value="HATPase_c"/>
    <property type="match status" value="1"/>
</dbReference>
<keyword evidence="10" id="KW-1133">Transmembrane helix</keyword>
<keyword evidence="5" id="KW-0597">Phosphoprotein</keyword>
<dbReference type="InterPro" id="IPR050980">
    <property type="entry name" value="2C_sensor_his_kinase"/>
</dbReference>
<dbReference type="GO" id="GO:0000155">
    <property type="term" value="F:phosphorelay sensor kinase activity"/>
    <property type="evidence" value="ECO:0007669"/>
    <property type="project" value="InterPro"/>
</dbReference>
<feature type="transmembrane region" description="Helical" evidence="10">
    <location>
        <begin position="6"/>
        <end position="27"/>
    </location>
</feature>
<dbReference type="PANTHER" id="PTHR44936:SF10">
    <property type="entry name" value="SENSOR PROTEIN RSTB"/>
    <property type="match status" value="1"/>
</dbReference>
<dbReference type="Proteomes" id="UP000319383">
    <property type="component" value="Chromosome"/>
</dbReference>
<dbReference type="EC" id="2.7.13.3" evidence="3"/>
<gene>
    <name evidence="13" type="primary">rstB</name>
    <name evidence="13" type="ORF">Mal52_41300</name>
</gene>
<comment type="subcellular location">
    <subcellularLocation>
        <location evidence="2">Cell membrane</location>
        <topology evidence="2">Multi-pass membrane protein</topology>
    </subcellularLocation>
</comment>
<evidence type="ECO:0000256" key="4">
    <source>
        <dbReference type="ARBA" id="ARBA00022475"/>
    </source>
</evidence>
<keyword evidence="10" id="KW-0472">Membrane</keyword>
<keyword evidence="9" id="KW-0067">ATP-binding</keyword>
<dbReference type="SMART" id="SM00304">
    <property type="entry name" value="HAMP"/>
    <property type="match status" value="1"/>
</dbReference>
<evidence type="ECO:0000256" key="2">
    <source>
        <dbReference type="ARBA" id="ARBA00004651"/>
    </source>
</evidence>
<comment type="catalytic activity">
    <reaction evidence="1">
        <text>ATP + protein L-histidine = ADP + protein N-phospho-L-histidine.</text>
        <dbReference type="EC" id="2.7.13.3"/>
    </reaction>
</comment>
<evidence type="ECO:0000256" key="9">
    <source>
        <dbReference type="ARBA" id="ARBA00022840"/>
    </source>
</evidence>
<organism evidence="13 14">
    <name type="scientific">Symmachiella dynata</name>
    <dbReference type="NCBI Taxonomy" id="2527995"/>
    <lineage>
        <taxon>Bacteria</taxon>
        <taxon>Pseudomonadati</taxon>
        <taxon>Planctomycetota</taxon>
        <taxon>Planctomycetia</taxon>
        <taxon>Planctomycetales</taxon>
        <taxon>Planctomycetaceae</taxon>
        <taxon>Symmachiella</taxon>
    </lineage>
</organism>
<evidence type="ECO:0000313" key="14">
    <source>
        <dbReference type="Proteomes" id="UP000319383"/>
    </source>
</evidence>
<accession>A0A517ZT75</accession>
<evidence type="ECO:0000259" key="11">
    <source>
        <dbReference type="PROSITE" id="PS50109"/>
    </source>
</evidence>
<feature type="transmembrane region" description="Helical" evidence="10">
    <location>
        <begin position="138"/>
        <end position="157"/>
    </location>
</feature>
<dbReference type="GO" id="GO:0005524">
    <property type="term" value="F:ATP binding"/>
    <property type="evidence" value="ECO:0007669"/>
    <property type="project" value="UniProtKB-KW"/>
</dbReference>
<dbReference type="InterPro" id="IPR003660">
    <property type="entry name" value="HAMP_dom"/>
</dbReference>
<reference evidence="13 14" key="1">
    <citation type="submission" date="2019-02" db="EMBL/GenBank/DDBJ databases">
        <title>Deep-cultivation of Planctomycetes and their phenomic and genomic characterization uncovers novel biology.</title>
        <authorList>
            <person name="Wiegand S."/>
            <person name="Jogler M."/>
            <person name="Boedeker C."/>
            <person name="Pinto D."/>
            <person name="Vollmers J."/>
            <person name="Rivas-Marin E."/>
            <person name="Kohn T."/>
            <person name="Peeters S.H."/>
            <person name="Heuer A."/>
            <person name="Rast P."/>
            <person name="Oberbeckmann S."/>
            <person name="Bunk B."/>
            <person name="Jeske O."/>
            <person name="Meyerdierks A."/>
            <person name="Storesund J.E."/>
            <person name="Kallscheuer N."/>
            <person name="Luecker S."/>
            <person name="Lage O.M."/>
            <person name="Pohl T."/>
            <person name="Merkel B.J."/>
            <person name="Hornburger P."/>
            <person name="Mueller R.-W."/>
            <person name="Bruemmer F."/>
            <person name="Labrenz M."/>
            <person name="Spormann A.M."/>
            <person name="Op den Camp H."/>
            <person name="Overmann J."/>
            <person name="Amann R."/>
            <person name="Jetten M.S.M."/>
            <person name="Mascher T."/>
            <person name="Medema M.H."/>
            <person name="Devos D.P."/>
            <person name="Kaster A.-K."/>
            <person name="Ovreas L."/>
            <person name="Rohde M."/>
            <person name="Galperin M.Y."/>
            <person name="Jogler C."/>
        </authorList>
    </citation>
    <scope>NUCLEOTIDE SEQUENCE [LARGE SCALE GENOMIC DNA]</scope>
    <source>
        <strain evidence="13 14">Mal52</strain>
    </source>
</reference>
<dbReference type="PROSITE" id="PS50109">
    <property type="entry name" value="HIS_KIN"/>
    <property type="match status" value="1"/>
</dbReference>
<dbReference type="CDD" id="cd06225">
    <property type="entry name" value="HAMP"/>
    <property type="match status" value="1"/>
</dbReference>
<dbReference type="SUPFAM" id="SSF158472">
    <property type="entry name" value="HAMP domain-like"/>
    <property type="match status" value="1"/>
</dbReference>
<dbReference type="EMBL" id="CP036276">
    <property type="protein sequence ID" value="QDU45635.1"/>
    <property type="molecule type" value="Genomic_DNA"/>
</dbReference>
<dbReference type="PANTHER" id="PTHR44936">
    <property type="entry name" value="SENSOR PROTEIN CREC"/>
    <property type="match status" value="1"/>
</dbReference>
<proteinExistence type="predicted"/>
<evidence type="ECO:0000256" key="8">
    <source>
        <dbReference type="ARBA" id="ARBA00022777"/>
    </source>
</evidence>
<evidence type="ECO:0000256" key="6">
    <source>
        <dbReference type="ARBA" id="ARBA00022679"/>
    </source>
</evidence>
<keyword evidence="14" id="KW-1185">Reference proteome</keyword>
<dbReference type="KEGG" id="sdyn:Mal52_41300"/>
<dbReference type="SUPFAM" id="SSF55874">
    <property type="entry name" value="ATPase domain of HSP90 chaperone/DNA topoisomerase II/histidine kinase"/>
    <property type="match status" value="1"/>
</dbReference>
<keyword evidence="10" id="KW-0812">Transmembrane</keyword>
<keyword evidence="7" id="KW-0547">Nucleotide-binding</keyword>
<protein>
    <recommendedName>
        <fullName evidence="3">histidine kinase</fullName>
        <ecNumber evidence="3">2.7.13.3</ecNumber>
    </recommendedName>
</protein>
<dbReference type="InterPro" id="IPR036890">
    <property type="entry name" value="HATPase_C_sf"/>
</dbReference>
<evidence type="ECO:0000256" key="1">
    <source>
        <dbReference type="ARBA" id="ARBA00000085"/>
    </source>
</evidence>
<keyword evidence="6 13" id="KW-0808">Transferase</keyword>
<dbReference type="PROSITE" id="PS50885">
    <property type="entry name" value="HAMP"/>
    <property type="match status" value="1"/>
</dbReference>
<keyword evidence="8" id="KW-0418">Kinase</keyword>
<dbReference type="Pfam" id="PF00672">
    <property type="entry name" value="HAMP"/>
    <property type="match status" value="1"/>
</dbReference>
<feature type="domain" description="Histidine kinase" evidence="11">
    <location>
        <begin position="218"/>
        <end position="430"/>
    </location>
</feature>
<dbReference type="Gene3D" id="1.10.287.130">
    <property type="match status" value="1"/>
</dbReference>
<evidence type="ECO:0000256" key="10">
    <source>
        <dbReference type="SAM" id="Phobius"/>
    </source>
</evidence>
<dbReference type="InterPro" id="IPR004358">
    <property type="entry name" value="Sig_transdc_His_kin-like_C"/>
</dbReference>
<name>A0A517ZT75_9PLAN</name>
<dbReference type="SMART" id="SM00387">
    <property type="entry name" value="HATPase_c"/>
    <property type="match status" value="1"/>
</dbReference>
<dbReference type="GO" id="GO:0005886">
    <property type="term" value="C:plasma membrane"/>
    <property type="evidence" value="ECO:0007669"/>
    <property type="project" value="UniProtKB-SubCell"/>
</dbReference>
<dbReference type="PRINTS" id="PR00344">
    <property type="entry name" value="BCTRLSENSOR"/>
</dbReference>
<dbReference type="InterPro" id="IPR036097">
    <property type="entry name" value="HisK_dim/P_sf"/>
</dbReference>
<dbReference type="RefSeq" id="WP_145378150.1">
    <property type="nucleotide sequence ID" value="NZ_CP036276.1"/>
</dbReference>
<dbReference type="InterPro" id="IPR003594">
    <property type="entry name" value="HATPase_dom"/>
</dbReference>
<keyword evidence="4" id="KW-1003">Cell membrane</keyword>
<evidence type="ECO:0000313" key="13">
    <source>
        <dbReference type="EMBL" id="QDU45635.1"/>
    </source>
</evidence>
<feature type="domain" description="HAMP" evidence="12">
    <location>
        <begin position="158"/>
        <end position="210"/>
    </location>
</feature>
<dbReference type="Pfam" id="PF00512">
    <property type="entry name" value="HisKA"/>
    <property type="match status" value="1"/>
</dbReference>
<sequence>MTRLFIRFYLGVLFILITAWFVQLTVVRQRSDERNEGVVERALGGGLRMVREQLDQTPPGEMDAALQAIGQEFAYPVQTLDIDSGAFSNDERARLQQFDEIVFYSHNGANVATPLSNKQQIVSLGPLPSFVGPSQTDVIVGLGVILSLAALAIAVLLRPVARQLREVERTATAIAEGNLSARIDPQRVPKGKHLAHAFNSMADRMEALLRTQRELLQAVSHEFRTPLARIRFAIDLIGTAKTDEERRLRLETVDAATEELDQLVEELLSYVRMETTESPLELQSNTLSEAVETLMERQATLFPGIEFDVDQLKQNNIVVRADASGLQRVLGNLVDNACRFAKHRVRIRATREEGGIAIDIEDDGDGIPEADRPRVLQPFVRLDKQNDPGDHRGVGLGLALVNRIVTSHDGEIQIDTSDLGGCRIRTTWPD</sequence>